<accession>A0A423ULG1</accession>
<gene>
    <name evidence="4" type="ORF">DMP12_05920</name>
    <name evidence="3" type="ORF">GKG38_01545</name>
</gene>
<evidence type="ECO:0000259" key="2">
    <source>
        <dbReference type="PROSITE" id="PS51781"/>
    </source>
</evidence>
<dbReference type="AlphaFoldDB" id="A0A423ULG1"/>
<reference evidence="5" key="1">
    <citation type="submission" date="2018-05" db="EMBL/GenBank/DDBJ databases">
        <title>Genome Sequencing of selected type strains of the family Eggerthellaceae.</title>
        <authorList>
            <person name="Danylec N."/>
            <person name="Stoll D.A."/>
            <person name="Doetsch A."/>
            <person name="Huch M."/>
        </authorList>
    </citation>
    <scope>NUCLEOTIDE SEQUENCE [LARGE SCALE GENOMIC DNA]</scope>
    <source>
        <strain evidence="5">DSM 27213</strain>
    </source>
</reference>
<evidence type="ECO:0000256" key="1">
    <source>
        <dbReference type="SAM" id="SignalP"/>
    </source>
</evidence>
<evidence type="ECO:0000313" key="4">
    <source>
        <dbReference type="EMBL" id="ROT90543.1"/>
    </source>
</evidence>
<dbReference type="Gene3D" id="2.30.30.40">
    <property type="entry name" value="SH3 Domains"/>
    <property type="match status" value="3"/>
</dbReference>
<evidence type="ECO:0000313" key="5">
    <source>
        <dbReference type="Proteomes" id="UP000285258"/>
    </source>
</evidence>
<dbReference type="Proteomes" id="UP000462865">
    <property type="component" value="Unassembled WGS sequence"/>
</dbReference>
<evidence type="ECO:0000313" key="3">
    <source>
        <dbReference type="EMBL" id="MSA93773.1"/>
    </source>
</evidence>
<reference evidence="3 6" key="4">
    <citation type="journal article" date="2019" name="Nat. Med.">
        <title>A library of human gut bacterial isolates paired with longitudinal multiomics data enables mechanistic microbiome research.</title>
        <authorList>
            <person name="Poyet M."/>
            <person name="Groussin M."/>
            <person name="Gibbons S.M."/>
            <person name="Avila-Pacheco J."/>
            <person name="Jiang X."/>
            <person name="Kearney S.M."/>
            <person name="Perrotta A.R."/>
            <person name="Berdy B."/>
            <person name="Zhao S."/>
            <person name="Lieberman T.D."/>
            <person name="Swanson P.K."/>
            <person name="Smith M."/>
            <person name="Roesemann S."/>
            <person name="Alexander J.E."/>
            <person name="Rich S.A."/>
            <person name="Livny J."/>
            <person name="Vlamakis H."/>
            <person name="Clish C."/>
            <person name="Bullock K."/>
            <person name="Deik A."/>
            <person name="Scott J."/>
            <person name="Pierce K.A."/>
            <person name="Xavier R.J."/>
            <person name="Alm E.J."/>
        </authorList>
    </citation>
    <scope>NUCLEOTIDE SEQUENCE [LARGE SCALE GENOMIC DNA]</scope>
    <source>
        <strain evidence="3 6">BIOML-A1</strain>
    </source>
</reference>
<feature type="chain" id="PRO_5039805068" evidence="1">
    <location>
        <begin position="32"/>
        <end position="246"/>
    </location>
</feature>
<comment type="caution">
    <text evidence="4">The sequence shown here is derived from an EMBL/GenBank/DDBJ whole genome shotgun (WGS) entry which is preliminary data.</text>
</comment>
<feature type="domain" description="SH3b" evidence="2">
    <location>
        <begin position="107"/>
        <end position="169"/>
    </location>
</feature>
<name>A0A423ULG1_9ACTN</name>
<dbReference type="PANTHER" id="PTHR34408">
    <property type="entry name" value="FAMILY PROTEIN, PUTATIVE-RELATED"/>
    <property type="match status" value="1"/>
</dbReference>
<dbReference type="InterPro" id="IPR003646">
    <property type="entry name" value="SH3-like_bac-type"/>
</dbReference>
<sequence>MKMMRTAKLMLGGLAAAVMLTTAVAVPCAFAEEGVTTMATTAPLNLREGANINSNIMDTMPQGTSVQVFGMTQDGWYDVEYNGVRGHCWYQYLDFEGTAEGTVHDGHVTDMYATAPLNVRAQPNTGTSIIGSLAEGQYVPVISKHDGWFKVSFNGQEAYCYGEYLGFGQTGADKCQAAAPEDISNSQMNKLTTTAPLNVRAEPGTDARILGSFAAGESVSTISVEGDWYKVKYGDQTGYCYGDYLE</sequence>
<feature type="domain" description="SH3b" evidence="2">
    <location>
        <begin position="187"/>
        <end position="246"/>
    </location>
</feature>
<dbReference type="Proteomes" id="UP000285258">
    <property type="component" value="Unassembled WGS sequence"/>
</dbReference>
<proteinExistence type="predicted"/>
<protein>
    <submittedName>
        <fullName evidence="4">SH3 domain-containing protein</fullName>
    </submittedName>
</protein>
<reference evidence="4" key="2">
    <citation type="journal article" date="2019" name="Int. J. Syst. Evol. Microbiol.">
        <title>Gordonibacter faecihominis is a later heterotypic synonym of Gordonibacter urolithinfaciens.</title>
        <authorList>
            <person name="Danylec N."/>
            <person name="Stoll D.A."/>
            <person name="Huch M."/>
        </authorList>
    </citation>
    <scope>NUCLEOTIDE SEQUENCE</scope>
    <source>
        <strain evidence="4">DSM 27213</strain>
    </source>
</reference>
<dbReference type="PROSITE" id="PS51781">
    <property type="entry name" value="SH3B"/>
    <property type="match status" value="2"/>
</dbReference>
<feature type="signal peptide" evidence="1">
    <location>
        <begin position="1"/>
        <end position="31"/>
    </location>
</feature>
<evidence type="ECO:0000313" key="6">
    <source>
        <dbReference type="Proteomes" id="UP000462865"/>
    </source>
</evidence>
<dbReference type="Pfam" id="PF08239">
    <property type="entry name" value="SH3_3"/>
    <property type="match status" value="3"/>
</dbReference>
<dbReference type="InterPro" id="IPR052354">
    <property type="entry name" value="Cell_Wall_Dynamics_Protein"/>
</dbReference>
<reference evidence="4" key="3">
    <citation type="journal article" date="2019" name="Microbiol. Resour. Announc.">
        <title>Draft Genome Sequences of Type Strains of Gordonibacter faecihominis, Paraeggerthella hongkongensis, Parvibacter caecicola,Slackia equolifaciens, Slackia faecicanis, and Slackia isoflavoniconvertens.</title>
        <authorList>
            <person name="Danylec N."/>
            <person name="Stoll D.A."/>
            <person name="Dotsch A."/>
            <person name="Huch M."/>
        </authorList>
    </citation>
    <scope>NUCLEOTIDE SEQUENCE</scope>
    <source>
        <strain evidence="4">DSM 27213</strain>
    </source>
</reference>
<dbReference type="SMART" id="SM00287">
    <property type="entry name" value="SH3b"/>
    <property type="match status" value="3"/>
</dbReference>
<organism evidence="4 5">
    <name type="scientific">Gordonibacter urolithinfaciens</name>
    <dbReference type="NCBI Taxonomy" id="1335613"/>
    <lineage>
        <taxon>Bacteria</taxon>
        <taxon>Bacillati</taxon>
        <taxon>Actinomycetota</taxon>
        <taxon>Coriobacteriia</taxon>
        <taxon>Eggerthellales</taxon>
        <taxon>Eggerthellaceae</taxon>
        <taxon>Gordonibacter</taxon>
    </lineage>
</organism>
<dbReference type="PANTHER" id="PTHR34408:SF1">
    <property type="entry name" value="GLYCOSYL HYDROLASE FAMILY 19 DOMAIN-CONTAINING PROTEIN HI_1415"/>
    <property type="match status" value="1"/>
</dbReference>
<keyword evidence="1" id="KW-0732">Signal</keyword>
<dbReference type="EMBL" id="WKZA01000003">
    <property type="protein sequence ID" value="MSA93773.1"/>
    <property type="molecule type" value="Genomic_DNA"/>
</dbReference>
<dbReference type="EMBL" id="QIBW01000005">
    <property type="protein sequence ID" value="ROT90543.1"/>
    <property type="molecule type" value="Genomic_DNA"/>
</dbReference>
<dbReference type="RefSeq" id="WP_096226824.1">
    <property type="nucleotide sequence ID" value="NZ_CP168029.1"/>
</dbReference>